<dbReference type="PRINTS" id="PR01040">
    <property type="entry name" value="TRNASYNTHTYR"/>
</dbReference>
<name>A0A2M7TFZ7_9BACT</name>
<evidence type="ECO:0000256" key="2">
    <source>
        <dbReference type="ARBA" id="ARBA00022490"/>
    </source>
</evidence>
<feature type="binding site" evidence="11">
    <location>
        <position position="36"/>
    </location>
    <ligand>
        <name>L-tyrosine</name>
        <dbReference type="ChEBI" id="CHEBI:58315"/>
    </ligand>
</feature>
<dbReference type="GO" id="GO:0042803">
    <property type="term" value="F:protein homodimerization activity"/>
    <property type="evidence" value="ECO:0007669"/>
    <property type="project" value="UniProtKB-ARBA"/>
</dbReference>
<dbReference type="Gene3D" id="3.40.50.620">
    <property type="entry name" value="HUPs"/>
    <property type="match status" value="1"/>
</dbReference>
<evidence type="ECO:0000256" key="5">
    <source>
        <dbReference type="ARBA" id="ARBA00022840"/>
    </source>
</evidence>
<dbReference type="GO" id="GO:0006437">
    <property type="term" value="P:tyrosyl-tRNA aminoacylation"/>
    <property type="evidence" value="ECO:0007669"/>
    <property type="project" value="UniProtKB-UniRule"/>
</dbReference>
<dbReference type="PROSITE" id="PS50889">
    <property type="entry name" value="S4"/>
    <property type="match status" value="1"/>
</dbReference>
<keyword evidence="3 11" id="KW-0436">Ligase</keyword>
<dbReference type="InterPro" id="IPR002305">
    <property type="entry name" value="aa-tRNA-synth_Ic"/>
</dbReference>
<dbReference type="InterPro" id="IPR014729">
    <property type="entry name" value="Rossmann-like_a/b/a_fold"/>
</dbReference>
<evidence type="ECO:0000256" key="4">
    <source>
        <dbReference type="ARBA" id="ARBA00022741"/>
    </source>
</evidence>
<dbReference type="EMBL" id="PFNM01000048">
    <property type="protein sequence ID" value="PIZ44443.1"/>
    <property type="molecule type" value="Genomic_DNA"/>
</dbReference>
<organism evidence="13 14">
    <name type="scientific">Candidatus Wolfebacteria bacterium CG_4_10_14_0_2_um_filter_39_18</name>
    <dbReference type="NCBI Taxonomy" id="1975061"/>
    <lineage>
        <taxon>Bacteria</taxon>
        <taxon>Candidatus Wolfeibacteriota</taxon>
    </lineage>
</organism>
<feature type="short sequence motif" description="'HIGH' region" evidence="11">
    <location>
        <begin position="41"/>
        <end position="50"/>
    </location>
</feature>
<evidence type="ECO:0000313" key="14">
    <source>
        <dbReference type="Proteomes" id="UP000230553"/>
    </source>
</evidence>
<comment type="catalytic activity">
    <reaction evidence="9 11">
        <text>tRNA(Tyr) + L-tyrosine + ATP = L-tyrosyl-tRNA(Tyr) + AMP + diphosphate + H(+)</text>
        <dbReference type="Rhea" id="RHEA:10220"/>
        <dbReference type="Rhea" id="RHEA-COMP:9706"/>
        <dbReference type="Rhea" id="RHEA-COMP:9707"/>
        <dbReference type="ChEBI" id="CHEBI:15378"/>
        <dbReference type="ChEBI" id="CHEBI:30616"/>
        <dbReference type="ChEBI" id="CHEBI:33019"/>
        <dbReference type="ChEBI" id="CHEBI:58315"/>
        <dbReference type="ChEBI" id="CHEBI:78442"/>
        <dbReference type="ChEBI" id="CHEBI:78536"/>
        <dbReference type="ChEBI" id="CHEBI:456215"/>
        <dbReference type="EC" id="6.1.1.1"/>
    </reaction>
</comment>
<comment type="caution">
    <text evidence="13">The sequence shown here is derived from an EMBL/GenBank/DDBJ whole genome shotgun (WGS) entry which is preliminary data.</text>
</comment>
<accession>A0A2M7TFZ7</accession>
<feature type="short sequence motif" description="'KMSKS' region" evidence="11">
    <location>
        <begin position="229"/>
        <end position="233"/>
    </location>
</feature>
<feature type="binding site" evidence="11">
    <location>
        <position position="232"/>
    </location>
    <ligand>
        <name>ATP</name>
        <dbReference type="ChEBI" id="CHEBI:30616"/>
    </ligand>
</feature>
<dbReference type="InterPro" id="IPR002307">
    <property type="entry name" value="Tyr-tRNA-ligase"/>
</dbReference>
<comment type="subcellular location">
    <subcellularLocation>
        <location evidence="1 11">Cytoplasm</location>
    </subcellularLocation>
</comment>
<evidence type="ECO:0000256" key="9">
    <source>
        <dbReference type="ARBA" id="ARBA00048248"/>
    </source>
</evidence>
<comment type="function">
    <text evidence="11">Catalyzes the attachment of tyrosine to tRNA(Tyr) in a two-step reaction: tyrosine is first activated by ATP to form Tyr-AMP and then transferred to the acceptor end of tRNA(Tyr).</text>
</comment>
<sequence length="417" mass="46625">MIKNSYDILKERGFINQSTDEAALKKLLSKQKVNFYIGFDPTASSLHIGNLVGLMAAANLQKQGHKPIILVGGGTGLVGDPSGKDKARPIMSRQKINKNALALKKQISKIIDFKNNRALLTNNADWLAKLNYIEFLRDFGTHFSVNRLLNSEAVKIRIEKGLSFLEFNYQLLQAYDFWHLFKTKKCVLQLGGSDQWGNIVAGIELVRRLEEKEAYGITIPLITTSDGKKMGKTEKGAVWLDAKLTSPYEYYQFWINTDDADTIKFLLLFTFLPIEKVEKLKKLKGSEIKKTKGVLAFEATKILHGEKEAEKAAEASAALFGNENKKNNSVPTIAINKNETKNGIPVFKLFILAGLAKSSGEAQRLIKQGGGYLNEKRLDSPNLLITESDFKACPPGRRAGEIMLRAGKKKYQKIKLR</sequence>
<evidence type="ECO:0000256" key="10">
    <source>
        <dbReference type="ARBA" id="ARBA00060965"/>
    </source>
</evidence>
<evidence type="ECO:0000256" key="12">
    <source>
        <dbReference type="PROSITE-ProRule" id="PRU00182"/>
    </source>
</evidence>
<evidence type="ECO:0000256" key="11">
    <source>
        <dbReference type="HAMAP-Rule" id="MF_02006"/>
    </source>
</evidence>
<reference evidence="14" key="1">
    <citation type="submission" date="2017-09" db="EMBL/GenBank/DDBJ databases">
        <title>Depth-based differentiation of microbial function through sediment-hosted aquifers and enrichment of novel symbionts in the deep terrestrial subsurface.</title>
        <authorList>
            <person name="Probst A.J."/>
            <person name="Ladd B."/>
            <person name="Jarett J.K."/>
            <person name="Geller-Mcgrath D.E."/>
            <person name="Sieber C.M.K."/>
            <person name="Emerson J.B."/>
            <person name="Anantharaman K."/>
            <person name="Thomas B.C."/>
            <person name="Malmstrom R."/>
            <person name="Stieglmeier M."/>
            <person name="Klingl A."/>
            <person name="Woyke T."/>
            <person name="Ryan C.M."/>
            <person name="Banfield J.F."/>
        </authorList>
    </citation>
    <scope>NUCLEOTIDE SEQUENCE [LARGE SCALE GENOMIC DNA]</scope>
</reference>
<proteinExistence type="inferred from homology"/>
<dbReference type="GO" id="GO:0005829">
    <property type="term" value="C:cytosol"/>
    <property type="evidence" value="ECO:0007669"/>
    <property type="project" value="TreeGrafter"/>
</dbReference>
<dbReference type="GO" id="GO:0003723">
    <property type="term" value="F:RNA binding"/>
    <property type="evidence" value="ECO:0007669"/>
    <property type="project" value="UniProtKB-KW"/>
</dbReference>
<comment type="subunit">
    <text evidence="11">Homodimer.</text>
</comment>
<keyword evidence="4 11" id="KW-0547">Nucleotide-binding</keyword>
<keyword evidence="2 11" id="KW-0963">Cytoplasm</keyword>
<keyword evidence="5 11" id="KW-0067">ATP-binding</keyword>
<evidence type="ECO:0000256" key="1">
    <source>
        <dbReference type="ARBA" id="ARBA00004496"/>
    </source>
</evidence>
<dbReference type="InterPro" id="IPR036986">
    <property type="entry name" value="S4_RNA-bd_sf"/>
</dbReference>
<dbReference type="Gene3D" id="3.10.290.10">
    <property type="entry name" value="RNA-binding S4 domain"/>
    <property type="match status" value="1"/>
</dbReference>
<dbReference type="CDD" id="cd00805">
    <property type="entry name" value="TyrRS_core"/>
    <property type="match status" value="1"/>
</dbReference>
<dbReference type="EC" id="6.1.1.1" evidence="11"/>
<keyword evidence="6 12" id="KW-0694">RNA-binding</keyword>
<keyword evidence="7 11" id="KW-0648">Protein biosynthesis</keyword>
<dbReference type="FunFam" id="1.10.240.10:FF:000001">
    <property type="entry name" value="Tyrosine--tRNA ligase"/>
    <property type="match status" value="1"/>
</dbReference>
<feature type="binding site" evidence="11">
    <location>
        <position position="169"/>
    </location>
    <ligand>
        <name>L-tyrosine</name>
        <dbReference type="ChEBI" id="CHEBI:58315"/>
    </ligand>
</feature>
<feature type="binding site" evidence="11">
    <location>
        <position position="173"/>
    </location>
    <ligand>
        <name>L-tyrosine</name>
        <dbReference type="ChEBI" id="CHEBI:58315"/>
    </ligand>
</feature>
<gene>
    <name evidence="11" type="primary">tyrS</name>
    <name evidence="13" type="ORF">COY31_02575</name>
</gene>
<dbReference type="Gene3D" id="1.10.240.10">
    <property type="entry name" value="Tyrosyl-Transfer RNA Synthetase"/>
    <property type="match status" value="1"/>
</dbReference>
<dbReference type="FunFam" id="3.40.50.620:FF:000008">
    <property type="entry name" value="Tyrosine--tRNA ligase"/>
    <property type="match status" value="1"/>
</dbReference>
<evidence type="ECO:0000256" key="8">
    <source>
        <dbReference type="ARBA" id="ARBA00023146"/>
    </source>
</evidence>
<dbReference type="SUPFAM" id="SSF55174">
    <property type="entry name" value="Alpha-L RNA-binding motif"/>
    <property type="match status" value="1"/>
</dbReference>
<dbReference type="AlphaFoldDB" id="A0A2M7TFZ7"/>
<dbReference type="Proteomes" id="UP000230553">
    <property type="component" value="Unassembled WGS sequence"/>
</dbReference>
<evidence type="ECO:0000313" key="13">
    <source>
        <dbReference type="EMBL" id="PIZ44443.1"/>
    </source>
</evidence>
<dbReference type="InterPro" id="IPR024107">
    <property type="entry name" value="Tyr-tRNA-ligase_bac_1"/>
</dbReference>
<evidence type="ECO:0000256" key="7">
    <source>
        <dbReference type="ARBA" id="ARBA00022917"/>
    </source>
</evidence>
<dbReference type="CDD" id="cd00165">
    <property type="entry name" value="S4"/>
    <property type="match status" value="1"/>
</dbReference>
<dbReference type="GO" id="GO:0004831">
    <property type="term" value="F:tyrosine-tRNA ligase activity"/>
    <property type="evidence" value="ECO:0007669"/>
    <property type="project" value="UniProtKB-UniRule"/>
</dbReference>
<dbReference type="Pfam" id="PF00579">
    <property type="entry name" value="tRNA-synt_1b"/>
    <property type="match status" value="1"/>
</dbReference>
<dbReference type="NCBIfam" id="TIGR00234">
    <property type="entry name" value="tyrS"/>
    <property type="match status" value="1"/>
</dbReference>
<dbReference type="PANTHER" id="PTHR11766:SF0">
    <property type="entry name" value="TYROSINE--TRNA LIGASE, MITOCHONDRIAL"/>
    <property type="match status" value="1"/>
</dbReference>
<dbReference type="PANTHER" id="PTHR11766">
    <property type="entry name" value="TYROSYL-TRNA SYNTHETASE"/>
    <property type="match status" value="1"/>
</dbReference>
<evidence type="ECO:0000256" key="6">
    <source>
        <dbReference type="ARBA" id="ARBA00022884"/>
    </source>
</evidence>
<protein>
    <recommendedName>
        <fullName evidence="11">Tyrosine--tRNA ligase</fullName>
        <ecNumber evidence="11">6.1.1.1</ecNumber>
    </recommendedName>
    <alternativeName>
        <fullName evidence="11">Tyrosyl-tRNA synthetase</fullName>
        <shortName evidence="11">TyrRS</shortName>
    </alternativeName>
</protein>
<keyword evidence="8 11" id="KW-0030">Aminoacyl-tRNA synthetase</keyword>
<dbReference type="HAMAP" id="MF_02006">
    <property type="entry name" value="Tyr_tRNA_synth_type1"/>
    <property type="match status" value="1"/>
</dbReference>
<evidence type="ECO:0000256" key="3">
    <source>
        <dbReference type="ARBA" id="ARBA00022598"/>
    </source>
</evidence>
<comment type="similarity">
    <text evidence="10 11">Belongs to the class-I aminoacyl-tRNA synthetase family. TyrS type 1 subfamily.</text>
</comment>
<dbReference type="SUPFAM" id="SSF52374">
    <property type="entry name" value="Nucleotidylyl transferase"/>
    <property type="match status" value="1"/>
</dbReference>
<dbReference type="GO" id="GO:0005524">
    <property type="term" value="F:ATP binding"/>
    <property type="evidence" value="ECO:0007669"/>
    <property type="project" value="UniProtKB-UniRule"/>
</dbReference>
<dbReference type="InterPro" id="IPR024088">
    <property type="entry name" value="Tyr-tRNA-ligase_bac-type"/>
</dbReference>